<name>A0ACC5ZTJ4_9RHOB</name>
<dbReference type="EMBL" id="JAMQGO010000002">
    <property type="protein sequence ID" value="MCM2561668.1"/>
    <property type="molecule type" value="Genomic_DNA"/>
</dbReference>
<protein>
    <submittedName>
        <fullName evidence="1">SDR family oxidoreductase</fullName>
    </submittedName>
</protein>
<organism evidence="1 2">
    <name type="scientific">Lutimaribacter degradans</name>
    <dbReference type="NCBI Taxonomy" id="2945989"/>
    <lineage>
        <taxon>Bacteria</taxon>
        <taxon>Pseudomonadati</taxon>
        <taxon>Pseudomonadota</taxon>
        <taxon>Alphaproteobacteria</taxon>
        <taxon>Rhodobacterales</taxon>
        <taxon>Roseobacteraceae</taxon>
        <taxon>Lutimaribacter</taxon>
    </lineage>
</organism>
<reference evidence="1" key="1">
    <citation type="submission" date="2022-06" db="EMBL/GenBank/DDBJ databases">
        <title>Lutimaribacter sp. EGI FJ00013, a novel bacterium isolated from a salt lake sediment enrichment.</title>
        <authorList>
            <person name="Gao L."/>
            <person name="Fang B.-Z."/>
            <person name="Li W.-J."/>
        </authorList>
    </citation>
    <scope>NUCLEOTIDE SEQUENCE</scope>
    <source>
        <strain evidence="1">EGI FJ00013</strain>
    </source>
</reference>
<sequence length="250" mass="25474">MSQKTLIVTGAAGGIGAATARLAAARGWAVAVHYRSDPEGAKNVVAEIVDAGGVAQAFRADIGNEVEVIDLFCAVDKALPPLGGLVNNAARVAPRAMRLDEMDAAEIDGLMRVNVTGAMIAAREAAARLSTAKGGAGGTIVNVSSLAAVHGAPKLYVHYAASKAAVDAFTHGFALEVAREGIRVMSVRPGLIDTPIHARAGMAGRIEKVGPRMPMARAGTPDEVANAIVWLLSDEASYITGTTLDVGGGA</sequence>
<gene>
    <name evidence="1" type="ORF">M8744_05875</name>
</gene>
<dbReference type="Proteomes" id="UP001203036">
    <property type="component" value="Unassembled WGS sequence"/>
</dbReference>
<proteinExistence type="predicted"/>
<keyword evidence="2" id="KW-1185">Reference proteome</keyword>
<evidence type="ECO:0000313" key="1">
    <source>
        <dbReference type="EMBL" id="MCM2561668.1"/>
    </source>
</evidence>
<comment type="caution">
    <text evidence="1">The sequence shown here is derived from an EMBL/GenBank/DDBJ whole genome shotgun (WGS) entry which is preliminary data.</text>
</comment>
<evidence type="ECO:0000313" key="2">
    <source>
        <dbReference type="Proteomes" id="UP001203036"/>
    </source>
</evidence>
<accession>A0ACC5ZTJ4</accession>